<sequence>MGAADNRYLGFISFAAALPLIEMRCQRNLNIRYDEGELEMSEQYPMSRRSFLKGVVAVAGGLTAQAMVAACTPAPAPNASVAGEAPANQQPAELSFMTWWLPPLVIGTAVENAVNAFNQNHPDIQVQIEPNPGSPDAQLQKWQTLLAAGNPPDMTLMRPHYHSAFASRGAFLQIDELLDGAAEVQREDFWPQTLDRLSWNGKLWGLPAEIWFSFVFLNLDMFKEAGVEFPNDDWTWDDYLNIATQLTSGEGVNRRFGTSSLDPWWVQMVRAWGGEVLDETETSCLVDVSPAPEAIQWTADLINVHKVAPSAENLADQNVSSLFETGRIGMHESANWYLSEAMNKFKGEWGIAPNPIGPNGRQSIVQGANYAIFKQTNYPDAAWTLMLDMSVGNGQQILLKETGIFPTVRTLATLDYLPNYEQRWIDVSLMSAEVARPDHFVPKYVEWSTAARKELDEVWVGRKTAKEAAEAMCPVINEILAAES</sequence>
<evidence type="ECO:0000313" key="2">
    <source>
        <dbReference type="Proteomes" id="UP000317371"/>
    </source>
</evidence>
<keyword evidence="2" id="KW-1185">Reference proteome</keyword>
<dbReference type="Gene3D" id="3.40.190.10">
    <property type="entry name" value="Periplasmic binding protein-like II"/>
    <property type="match status" value="1"/>
</dbReference>
<dbReference type="InterPro" id="IPR006059">
    <property type="entry name" value="SBP"/>
</dbReference>
<dbReference type="PROSITE" id="PS51318">
    <property type="entry name" value="TAT"/>
    <property type="match status" value="1"/>
</dbReference>
<dbReference type="InterPro" id="IPR006311">
    <property type="entry name" value="TAT_signal"/>
</dbReference>
<gene>
    <name evidence="1" type="ORF">FKZ61_13080</name>
</gene>
<accession>A0A540VEX1</accession>
<protein>
    <submittedName>
        <fullName evidence="1">Sugar ABC transporter substrate-binding protein</fullName>
    </submittedName>
</protein>
<dbReference type="PANTHER" id="PTHR43649:SF12">
    <property type="entry name" value="DIACETYLCHITOBIOSE BINDING PROTEIN DASA"/>
    <property type="match status" value="1"/>
</dbReference>
<comment type="caution">
    <text evidence="1">The sequence shown here is derived from an EMBL/GenBank/DDBJ whole genome shotgun (WGS) entry which is preliminary data.</text>
</comment>
<evidence type="ECO:0000313" key="1">
    <source>
        <dbReference type="EMBL" id="TQE95299.1"/>
    </source>
</evidence>
<reference evidence="1 2" key="1">
    <citation type="submission" date="2019-06" db="EMBL/GenBank/DDBJ databases">
        <title>Genome sequence of Litorilinea aerophila BAA-2444.</title>
        <authorList>
            <person name="Maclea K.S."/>
            <person name="Maurais E.G."/>
            <person name="Iannazzi L.C."/>
        </authorList>
    </citation>
    <scope>NUCLEOTIDE SEQUENCE [LARGE SCALE GENOMIC DNA]</scope>
    <source>
        <strain evidence="1 2">ATCC BAA-2444</strain>
    </source>
</reference>
<name>A0A540VEX1_9CHLR</name>
<dbReference type="SUPFAM" id="SSF53850">
    <property type="entry name" value="Periplasmic binding protein-like II"/>
    <property type="match status" value="1"/>
</dbReference>
<dbReference type="InParanoid" id="A0A540VEX1"/>
<dbReference type="InterPro" id="IPR050490">
    <property type="entry name" value="Bact_solute-bd_prot1"/>
</dbReference>
<dbReference type="EMBL" id="VIGC01000015">
    <property type="protein sequence ID" value="TQE95299.1"/>
    <property type="molecule type" value="Genomic_DNA"/>
</dbReference>
<dbReference type="OrthoDB" id="2515880at2"/>
<dbReference type="CDD" id="cd13585">
    <property type="entry name" value="PBP2_TMBP_like"/>
    <property type="match status" value="1"/>
</dbReference>
<dbReference type="PANTHER" id="PTHR43649">
    <property type="entry name" value="ARABINOSE-BINDING PROTEIN-RELATED"/>
    <property type="match status" value="1"/>
</dbReference>
<organism evidence="1 2">
    <name type="scientific">Litorilinea aerophila</name>
    <dbReference type="NCBI Taxonomy" id="1204385"/>
    <lineage>
        <taxon>Bacteria</taxon>
        <taxon>Bacillati</taxon>
        <taxon>Chloroflexota</taxon>
        <taxon>Caldilineae</taxon>
        <taxon>Caldilineales</taxon>
        <taxon>Caldilineaceae</taxon>
        <taxon>Litorilinea</taxon>
    </lineage>
</organism>
<dbReference type="AlphaFoldDB" id="A0A540VEX1"/>
<dbReference type="Pfam" id="PF13416">
    <property type="entry name" value="SBP_bac_8"/>
    <property type="match status" value="1"/>
</dbReference>
<dbReference type="Proteomes" id="UP000317371">
    <property type="component" value="Unassembled WGS sequence"/>
</dbReference>
<proteinExistence type="predicted"/>